<evidence type="ECO:0000256" key="3">
    <source>
        <dbReference type="ARBA" id="ARBA00022801"/>
    </source>
</evidence>
<evidence type="ECO:0000256" key="4">
    <source>
        <dbReference type="SAM" id="MobiDB-lite"/>
    </source>
</evidence>
<dbReference type="EMBL" id="QEFC01000203">
    <property type="protein sequence ID" value="KAE9466052.1"/>
    <property type="molecule type" value="Genomic_DNA"/>
</dbReference>
<dbReference type="Proteomes" id="UP000428333">
    <property type="component" value="Linkage Group LG02"/>
</dbReference>
<evidence type="ECO:0000313" key="7">
    <source>
        <dbReference type="Proteomes" id="UP000428333"/>
    </source>
</evidence>
<proteinExistence type="inferred from homology"/>
<dbReference type="OrthoDB" id="1694156at2759"/>
<dbReference type="Gene3D" id="3.40.395.10">
    <property type="entry name" value="Adenoviral Proteinase, Chain A"/>
    <property type="match status" value="1"/>
</dbReference>
<feature type="domain" description="Ubiquitin-like protease family profile" evidence="5">
    <location>
        <begin position="198"/>
        <end position="260"/>
    </location>
</feature>
<dbReference type="AlphaFoldDB" id="A0A6A4M9Q5"/>
<accession>A0A6A4M9Q5</accession>
<reference evidence="6 7" key="1">
    <citation type="journal article" date="2019" name="Genome Biol. Evol.">
        <title>The Rhododendron genome and chromosomal organization provide insight into shared whole-genome duplications across the heath family (Ericaceae).</title>
        <authorList>
            <person name="Soza V.L."/>
            <person name="Lindsley D."/>
            <person name="Waalkes A."/>
            <person name="Ramage E."/>
            <person name="Patwardhan R.P."/>
            <person name="Burton J.N."/>
            <person name="Adey A."/>
            <person name="Kumar A."/>
            <person name="Qiu R."/>
            <person name="Shendure J."/>
            <person name="Hall B."/>
        </authorList>
    </citation>
    <scope>NUCLEOTIDE SEQUENCE [LARGE SCALE GENOMIC DNA]</scope>
    <source>
        <strain evidence="6">RSF 1966-606</strain>
    </source>
</reference>
<evidence type="ECO:0000313" key="6">
    <source>
        <dbReference type="EMBL" id="KAE9466052.1"/>
    </source>
</evidence>
<keyword evidence="3" id="KW-0378">Hydrolase</keyword>
<dbReference type="InterPro" id="IPR038765">
    <property type="entry name" value="Papain-like_cys_pep_sf"/>
</dbReference>
<feature type="region of interest" description="Disordered" evidence="4">
    <location>
        <begin position="109"/>
        <end position="191"/>
    </location>
</feature>
<keyword evidence="7" id="KW-1185">Reference proteome</keyword>
<feature type="compositionally biased region" description="Low complexity" evidence="4">
    <location>
        <begin position="112"/>
        <end position="125"/>
    </location>
</feature>
<dbReference type="GO" id="GO:0008234">
    <property type="term" value="F:cysteine-type peptidase activity"/>
    <property type="evidence" value="ECO:0007669"/>
    <property type="project" value="InterPro"/>
</dbReference>
<feature type="compositionally biased region" description="Basic residues" evidence="4">
    <location>
        <begin position="126"/>
        <end position="136"/>
    </location>
</feature>
<dbReference type="InterPro" id="IPR003653">
    <property type="entry name" value="Peptidase_C48_C"/>
</dbReference>
<comment type="caution">
    <text evidence="6">The sequence shown here is derived from an EMBL/GenBank/DDBJ whole genome shotgun (WGS) entry which is preliminary data.</text>
</comment>
<feature type="compositionally biased region" description="Basic and acidic residues" evidence="4">
    <location>
        <begin position="170"/>
        <end position="190"/>
    </location>
</feature>
<evidence type="ECO:0000256" key="2">
    <source>
        <dbReference type="ARBA" id="ARBA00022670"/>
    </source>
</evidence>
<evidence type="ECO:0000256" key="1">
    <source>
        <dbReference type="ARBA" id="ARBA00005234"/>
    </source>
</evidence>
<name>A0A6A4M9Q5_9ERIC</name>
<dbReference type="Pfam" id="PF02902">
    <property type="entry name" value="Peptidase_C48"/>
    <property type="match status" value="1"/>
</dbReference>
<keyword evidence="2" id="KW-0645">Protease</keyword>
<organism evidence="6 7">
    <name type="scientific">Rhododendron williamsianum</name>
    <dbReference type="NCBI Taxonomy" id="262921"/>
    <lineage>
        <taxon>Eukaryota</taxon>
        <taxon>Viridiplantae</taxon>
        <taxon>Streptophyta</taxon>
        <taxon>Embryophyta</taxon>
        <taxon>Tracheophyta</taxon>
        <taxon>Spermatophyta</taxon>
        <taxon>Magnoliopsida</taxon>
        <taxon>eudicotyledons</taxon>
        <taxon>Gunneridae</taxon>
        <taxon>Pentapetalae</taxon>
        <taxon>asterids</taxon>
        <taxon>Ericales</taxon>
        <taxon>Ericaceae</taxon>
        <taxon>Ericoideae</taxon>
        <taxon>Rhodoreae</taxon>
        <taxon>Rhododendron</taxon>
    </lineage>
</organism>
<gene>
    <name evidence="6" type="ORF">C3L33_02039</name>
</gene>
<feature type="non-terminal residue" evidence="6">
    <location>
        <position position="1"/>
    </location>
</feature>
<comment type="similarity">
    <text evidence="1">Belongs to the peptidase C48 family.</text>
</comment>
<dbReference type="SUPFAM" id="SSF54001">
    <property type="entry name" value="Cysteine proteinases"/>
    <property type="match status" value="1"/>
</dbReference>
<evidence type="ECO:0000259" key="5">
    <source>
        <dbReference type="Pfam" id="PF02902"/>
    </source>
</evidence>
<protein>
    <recommendedName>
        <fullName evidence="5">Ubiquitin-like protease family profile domain-containing protein</fullName>
    </recommendedName>
</protein>
<feature type="compositionally biased region" description="Basic and acidic residues" evidence="4">
    <location>
        <begin position="149"/>
        <end position="158"/>
    </location>
</feature>
<sequence length="435" mass="49580">MCERRDGGGASVVVGAGLGLPVGGGATRGEWQLGEWDPYNFPRRIVVRVGLAVSADSNFESALRTVNYFVFQAIPRSVIARDASSLLGIKLSFEDVKLGKRKMPKKIKELSVGVEEPPQQQQQQIPRKRGRPRKIAGKIESGEIEEAETELKKVKMSEEAEEQQQQQETIPRDKGRPKGENKSEENKTDRAMLVLKQNEQNALNGEEVKFPDNIPKQENSHDCAVYMIAFMVSLAVSDKIPSFDKNQVCQMSRRIFLELKKKMLLPEYPEVGYKHLYERKCRDYERKCKDYEILQKKYETLVSKYESSKSNEGESTEVCRVRNDLFSHHKVVAYPLEEDTIQVSHEDRDNLGTHDFEGRDTIFSDEGTDFESRELVGQITEIVAAKSLLLRENIRVANHLLLQKCLILLDMFGLYSHGIRAPFSRLEGLNLITEK</sequence>
<dbReference type="GO" id="GO:0006508">
    <property type="term" value="P:proteolysis"/>
    <property type="evidence" value="ECO:0007669"/>
    <property type="project" value="UniProtKB-KW"/>
</dbReference>